<reference evidence="1" key="1">
    <citation type="submission" date="2024-05" db="EMBL/GenBank/DDBJ databases">
        <authorList>
            <person name="Benson E.M."/>
            <person name="Blount M.E."/>
            <person name="Chauhan S."/>
            <person name="Ehrhart J.N."/>
            <person name="Foster A.Z."/>
            <person name="Ingber A.M."/>
            <person name="Julian M.L."/>
            <person name="Kwansah D.N."/>
            <person name="Le T."/>
            <person name="May E.J."/>
            <person name="Mazel E.H."/>
            <person name="Morency E."/>
            <person name="Nelson S.A."/>
            <person name="O'Toole C.T."/>
            <person name="Potter K.E."/>
            <person name="Rue A.R."/>
            <person name="Vita L.A."/>
            <person name="Weigand K.A."/>
            <person name="Monti D.L."/>
            <person name="Russell D.A."/>
            <person name="Jacobs-Sera D."/>
            <person name="Hatfull G.F."/>
        </authorList>
    </citation>
    <scope>NUCLEOTIDE SEQUENCE</scope>
</reference>
<protein>
    <submittedName>
        <fullName evidence="1">Uncharacterized protein</fullName>
    </submittedName>
</protein>
<organism evidence="1">
    <name type="scientific">Gordonia phage Petito</name>
    <dbReference type="NCBI Taxonomy" id="3158876"/>
    <lineage>
        <taxon>Viruses</taxon>
        <taxon>Duplodnaviria</taxon>
        <taxon>Heunggongvirae</taxon>
        <taxon>Uroviricota</taxon>
        <taxon>Caudoviricetes</taxon>
    </lineage>
</organism>
<sequence>MGESESAMQSIISALAARFGREPTEDEVYDFVTGDAHTQNYIWNKENM</sequence>
<dbReference type="EMBL" id="PP758912">
    <property type="protein sequence ID" value="XCH43941.1"/>
    <property type="molecule type" value="Genomic_DNA"/>
</dbReference>
<proteinExistence type="predicted"/>
<name>A0AAU8GQH0_9CAUD</name>
<gene>
    <name evidence="1" type="primary">69</name>
    <name evidence="1" type="ORF">SEA_PETITO_69</name>
</gene>
<accession>A0AAU8GQH0</accession>
<evidence type="ECO:0000313" key="1">
    <source>
        <dbReference type="EMBL" id="XCH43941.1"/>
    </source>
</evidence>